<evidence type="ECO:0000259" key="7">
    <source>
        <dbReference type="Pfam" id="PF02656"/>
    </source>
</evidence>
<evidence type="ECO:0000256" key="1">
    <source>
        <dbReference type="ARBA" id="ARBA00004127"/>
    </source>
</evidence>
<dbReference type="GO" id="GO:0012505">
    <property type="term" value="C:endomembrane system"/>
    <property type="evidence" value="ECO:0007669"/>
    <property type="project" value="UniProtKB-SubCell"/>
</dbReference>
<keyword evidence="2 6" id="KW-0812">Transmembrane</keyword>
<keyword evidence="4 6" id="KW-0472">Membrane</keyword>
<evidence type="ECO:0000313" key="8">
    <source>
        <dbReference type="EMBL" id="HFT92414.1"/>
    </source>
</evidence>
<feature type="transmembrane region" description="Helical" evidence="6">
    <location>
        <begin position="98"/>
        <end position="119"/>
    </location>
</feature>
<comment type="caution">
    <text evidence="8">The sequence shown here is derived from an EMBL/GenBank/DDBJ whole genome shotgun (WGS) entry which is preliminary data.</text>
</comment>
<accession>A0A7C3QXZ0</accession>
<dbReference type="InterPro" id="IPR003807">
    <property type="entry name" value="DUF202"/>
</dbReference>
<dbReference type="AlphaFoldDB" id="A0A7C3QXZ0"/>
<comment type="subcellular location">
    <subcellularLocation>
        <location evidence="1">Endomembrane system</location>
        <topology evidence="1">Multi-pass membrane protein</topology>
    </subcellularLocation>
</comment>
<dbReference type="Pfam" id="PF02656">
    <property type="entry name" value="DUF202"/>
    <property type="match status" value="1"/>
</dbReference>
<evidence type="ECO:0000256" key="4">
    <source>
        <dbReference type="ARBA" id="ARBA00023136"/>
    </source>
</evidence>
<keyword evidence="3 6" id="KW-1133">Transmembrane helix</keyword>
<organism evidence="8">
    <name type="scientific">Leptospirillum ferriphilum</name>
    <dbReference type="NCBI Taxonomy" id="178606"/>
    <lineage>
        <taxon>Bacteria</taxon>
        <taxon>Pseudomonadati</taxon>
        <taxon>Nitrospirota</taxon>
        <taxon>Nitrospiria</taxon>
        <taxon>Nitrospirales</taxon>
        <taxon>Nitrospiraceae</taxon>
        <taxon>Leptospirillum</taxon>
    </lineage>
</organism>
<protein>
    <submittedName>
        <fullName evidence="8">DUF202 domain-containing protein</fullName>
    </submittedName>
</protein>
<dbReference type="EMBL" id="DTMM01000007">
    <property type="protein sequence ID" value="HFT92414.1"/>
    <property type="molecule type" value="Genomic_DNA"/>
</dbReference>
<feature type="region of interest" description="Disordered" evidence="5">
    <location>
        <begin position="1"/>
        <end position="24"/>
    </location>
</feature>
<evidence type="ECO:0000256" key="2">
    <source>
        <dbReference type="ARBA" id="ARBA00022692"/>
    </source>
</evidence>
<feature type="compositionally biased region" description="Polar residues" evidence="5">
    <location>
        <begin position="1"/>
        <end position="14"/>
    </location>
</feature>
<name>A0A7C3QXZ0_9BACT</name>
<gene>
    <name evidence="8" type="ORF">ENX03_00460</name>
</gene>
<evidence type="ECO:0000256" key="3">
    <source>
        <dbReference type="ARBA" id="ARBA00022989"/>
    </source>
</evidence>
<feature type="transmembrane region" description="Helical" evidence="6">
    <location>
        <begin position="70"/>
        <end position="92"/>
    </location>
</feature>
<evidence type="ECO:0000256" key="5">
    <source>
        <dbReference type="SAM" id="MobiDB-lite"/>
    </source>
</evidence>
<reference evidence="8" key="1">
    <citation type="journal article" date="2020" name="mSystems">
        <title>Genome- and Community-Level Interaction Insights into Carbon Utilization and Element Cycling Functions of Hydrothermarchaeota in Hydrothermal Sediment.</title>
        <authorList>
            <person name="Zhou Z."/>
            <person name="Liu Y."/>
            <person name="Xu W."/>
            <person name="Pan J."/>
            <person name="Luo Z.H."/>
            <person name="Li M."/>
        </authorList>
    </citation>
    <scope>NUCLEOTIDE SEQUENCE [LARGE SCALE GENOMIC DNA]</scope>
    <source>
        <strain evidence="8">SpSt-902</strain>
    </source>
</reference>
<feature type="domain" description="DUF202" evidence="7">
    <location>
        <begin position="63"/>
        <end position="125"/>
    </location>
</feature>
<sequence length="145" mass="16516">MRTGRSGLNSTGQPGEQGRSPKTVGRMAAFEQEDGMRLMNRHYAYQKYEPQTLSDYIALDQFLLAIERNFLLHVATGLNMTVVGLAMFRFFSRHRNDLYAGIGLIAFLVAILIAGKGLYDYLRMRSVFGGMERELDNKVVRGRFR</sequence>
<evidence type="ECO:0000256" key="6">
    <source>
        <dbReference type="SAM" id="Phobius"/>
    </source>
</evidence>
<proteinExistence type="predicted"/>